<sequence length="111" mass="12055">MTDLDAKIRSRLNLVRKDMQDHYDDAIDCVDPLFNDAGELGGAVQAVLDLHAPKAHPLDPEFKSCVGCETQVTRTDWPCVTVRALAGGMGIELDPSPEAPERSDPSPLETP</sequence>
<feature type="region of interest" description="Disordered" evidence="1">
    <location>
        <begin position="90"/>
        <end position="111"/>
    </location>
</feature>
<comment type="caution">
    <text evidence="2">The sequence shown here is derived from an EMBL/GenBank/DDBJ whole genome shotgun (WGS) entry which is preliminary data.</text>
</comment>
<dbReference type="EMBL" id="QGHB01000016">
    <property type="protein sequence ID" value="PWK81688.1"/>
    <property type="molecule type" value="Genomic_DNA"/>
</dbReference>
<proteinExistence type="predicted"/>
<evidence type="ECO:0000313" key="3">
    <source>
        <dbReference type="Proteomes" id="UP000246005"/>
    </source>
</evidence>
<evidence type="ECO:0000313" key="2">
    <source>
        <dbReference type="EMBL" id="PWK81688.1"/>
    </source>
</evidence>
<evidence type="ECO:0000256" key="1">
    <source>
        <dbReference type="SAM" id="MobiDB-lite"/>
    </source>
</evidence>
<dbReference type="Proteomes" id="UP000246005">
    <property type="component" value="Unassembled WGS sequence"/>
</dbReference>
<protein>
    <submittedName>
        <fullName evidence="2">Uncharacterized protein</fullName>
    </submittedName>
</protein>
<accession>A0A316HNV1</accession>
<reference evidence="2 3" key="1">
    <citation type="submission" date="2018-05" db="EMBL/GenBank/DDBJ databases">
        <title>Genomic Encyclopedia of Type Strains, Phase IV (KMG-IV): sequencing the most valuable type-strain genomes for metagenomic binning, comparative biology and taxonomic classification.</title>
        <authorList>
            <person name="Goeker M."/>
        </authorList>
    </citation>
    <scope>NUCLEOTIDE SEQUENCE [LARGE SCALE GENOMIC DNA]</scope>
    <source>
        <strain evidence="2 3">DSM 45480</strain>
    </source>
</reference>
<gene>
    <name evidence="2" type="ORF">C8D88_11699</name>
</gene>
<dbReference type="AlphaFoldDB" id="A0A316HNV1"/>
<name>A0A316HNV1_9PSEU</name>
<dbReference type="RefSeq" id="WP_109641163.1">
    <property type="nucleotide sequence ID" value="NZ_QGHB01000016.1"/>
</dbReference>
<organism evidence="2 3">
    <name type="scientific">Lentzea atacamensis</name>
    <dbReference type="NCBI Taxonomy" id="531938"/>
    <lineage>
        <taxon>Bacteria</taxon>
        <taxon>Bacillati</taxon>
        <taxon>Actinomycetota</taxon>
        <taxon>Actinomycetes</taxon>
        <taxon>Pseudonocardiales</taxon>
        <taxon>Pseudonocardiaceae</taxon>
        <taxon>Lentzea</taxon>
    </lineage>
</organism>